<dbReference type="Proteomes" id="UP000003082">
    <property type="component" value="Unassembled WGS sequence"/>
</dbReference>
<protein>
    <submittedName>
        <fullName evidence="1">Uncharacterized protein</fullName>
    </submittedName>
</protein>
<proteinExistence type="predicted"/>
<sequence length="41" mass="4803">MSKMPELASFWTKFLKNMFQILALSKITILRDFIIKGLNTL</sequence>
<reference evidence="1 2" key="1">
    <citation type="submission" date="2008-08" db="EMBL/GenBank/DDBJ databases">
        <authorList>
            <person name="Madupu R."/>
            <person name="Durkin A.S."/>
            <person name="Torralba M."/>
            <person name="Methe B."/>
            <person name="Sutton G.G."/>
            <person name="Strausberg R.L."/>
            <person name="Nelson K.E."/>
        </authorList>
    </citation>
    <scope>NUCLEOTIDE SEQUENCE [LARGE SCALE GENOMIC DNA]</scope>
    <source>
        <strain evidence="1 2">RM3267</strain>
    </source>
</reference>
<keyword evidence="2" id="KW-1185">Reference proteome</keyword>
<accession>B9D267</accession>
<evidence type="ECO:0000313" key="2">
    <source>
        <dbReference type="Proteomes" id="UP000003082"/>
    </source>
</evidence>
<evidence type="ECO:0000313" key="1">
    <source>
        <dbReference type="EMBL" id="EEF13899.1"/>
    </source>
</evidence>
<dbReference type="EMBL" id="ACFU01000012">
    <property type="protein sequence ID" value="EEF13899.1"/>
    <property type="molecule type" value="Genomic_DNA"/>
</dbReference>
<name>B9D267_CAMRE</name>
<gene>
    <name evidence="1" type="ORF">CAMRE0001_2905</name>
</gene>
<comment type="caution">
    <text evidence="1">The sequence shown here is derived from an EMBL/GenBank/DDBJ whole genome shotgun (WGS) entry which is preliminary data.</text>
</comment>
<dbReference type="AlphaFoldDB" id="B9D267"/>
<organism evidence="1 2">
    <name type="scientific">Campylobacter rectus RM3267</name>
    <dbReference type="NCBI Taxonomy" id="553218"/>
    <lineage>
        <taxon>Bacteria</taxon>
        <taxon>Pseudomonadati</taxon>
        <taxon>Campylobacterota</taxon>
        <taxon>Epsilonproteobacteria</taxon>
        <taxon>Campylobacterales</taxon>
        <taxon>Campylobacteraceae</taxon>
        <taxon>Campylobacter</taxon>
    </lineage>
</organism>